<keyword evidence="7" id="KW-0732">Signal</keyword>
<evidence type="ECO:0000259" key="15">
    <source>
        <dbReference type="PROSITE" id="PS51484"/>
    </source>
</evidence>
<dbReference type="Gene3D" id="2.60.40.10">
    <property type="entry name" value="Immunoglobulins"/>
    <property type="match status" value="9"/>
</dbReference>
<dbReference type="InterPro" id="IPR006626">
    <property type="entry name" value="PbH1"/>
</dbReference>
<dbReference type="InterPro" id="IPR008972">
    <property type="entry name" value="Cupredoxin"/>
</dbReference>
<feature type="transmembrane region" description="Helical" evidence="14">
    <location>
        <begin position="3597"/>
        <end position="3622"/>
    </location>
</feature>
<keyword evidence="11" id="KW-1015">Disulfide bond</keyword>
<dbReference type="Gene3D" id="2.10.10.10">
    <property type="entry name" value="Fibronectin, type II, collagen-binding"/>
    <property type="match status" value="1"/>
</dbReference>
<dbReference type="Pfam" id="PF00909">
    <property type="entry name" value="Ammonium_transp"/>
    <property type="match status" value="1"/>
</dbReference>
<dbReference type="PANTHER" id="PTHR46769:SF2">
    <property type="entry name" value="FIBROCYSTIN-L ISOFORM 2 PRECURSOR-RELATED"/>
    <property type="match status" value="1"/>
</dbReference>
<keyword evidence="8" id="KW-0677">Repeat</keyword>
<evidence type="ECO:0000256" key="6">
    <source>
        <dbReference type="ARBA" id="ARBA00022692"/>
    </source>
</evidence>
<evidence type="ECO:0000256" key="13">
    <source>
        <dbReference type="ARBA" id="ARBA00023273"/>
    </source>
</evidence>
<dbReference type="SMART" id="SM00059">
    <property type="entry name" value="FN2"/>
    <property type="match status" value="1"/>
</dbReference>
<evidence type="ECO:0000313" key="17">
    <source>
        <dbReference type="Proteomes" id="UP000663836"/>
    </source>
</evidence>
<dbReference type="GO" id="GO:0008519">
    <property type="term" value="F:ammonium channel activity"/>
    <property type="evidence" value="ECO:0007669"/>
    <property type="project" value="InterPro"/>
</dbReference>
<dbReference type="InterPro" id="IPR036943">
    <property type="entry name" value="FN_type2_sf"/>
</dbReference>
<feature type="transmembrane region" description="Helical" evidence="14">
    <location>
        <begin position="3693"/>
        <end position="3715"/>
    </location>
</feature>
<feature type="transmembrane region" description="Helical" evidence="14">
    <location>
        <begin position="3746"/>
        <end position="3764"/>
    </location>
</feature>
<keyword evidence="5" id="KW-1003">Cell membrane</keyword>
<name>A0A818UT01_9BILA</name>
<dbReference type="PROSITE" id="PS51484">
    <property type="entry name" value="G8"/>
    <property type="match status" value="2"/>
</dbReference>
<dbReference type="PANTHER" id="PTHR46769">
    <property type="entry name" value="POLYCYSTIC KIDNEY AND HEPATIC DISEASE 1 (AUTOSOMAL RECESSIVE)-LIKE 1"/>
    <property type="match status" value="1"/>
</dbReference>
<feature type="domain" description="G8" evidence="15">
    <location>
        <begin position="2141"/>
        <end position="2270"/>
    </location>
</feature>
<feature type="transmembrane region" description="Helical" evidence="14">
    <location>
        <begin position="3785"/>
        <end position="3803"/>
    </location>
</feature>
<dbReference type="CDD" id="cd00603">
    <property type="entry name" value="IPT_PCSR"/>
    <property type="match status" value="6"/>
</dbReference>
<comment type="caution">
    <text evidence="16">The sequence shown here is derived from an EMBL/GenBank/DDBJ whole genome shotgun (WGS) entry which is preliminary data.</text>
</comment>
<evidence type="ECO:0000256" key="7">
    <source>
        <dbReference type="ARBA" id="ARBA00022729"/>
    </source>
</evidence>
<dbReference type="SUPFAM" id="SSF111352">
    <property type="entry name" value="Ammonium transporter"/>
    <property type="match status" value="1"/>
</dbReference>
<keyword evidence="9 14" id="KW-1133">Transmembrane helix</keyword>
<protein>
    <recommendedName>
        <fullName evidence="15">G8 domain-containing protein</fullName>
    </recommendedName>
</protein>
<dbReference type="Pfam" id="PF10162">
    <property type="entry name" value="G8"/>
    <property type="match status" value="2"/>
</dbReference>
<evidence type="ECO:0000256" key="9">
    <source>
        <dbReference type="ARBA" id="ARBA00022989"/>
    </source>
</evidence>
<keyword evidence="12" id="KW-0325">Glycoprotein</keyword>
<feature type="transmembrane region" description="Helical" evidence="14">
    <location>
        <begin position="3830"/>
        <end position="3855"/>
    </location>
</feature>
<dbReference type="SUPFAM" id="SSF57440">
    <property type="entry name" value="Kringle-like"/>
    <property type="match status" value="1"/>
</dbReference>
<dbReference type="Gene3D" id="2.60.40.420">
    <property type="entry name" value="Cupredoxins - blue copper proteins"/>
    <property type="match status" value="1"/>
</dbReference>
<evidence type="ECO:0000256" key="3">
    <source>
        <dbReference type="ARBA" id="ARBA00004236"/>
    </source>
</evidence>
<evidence type="ECO:0000256" key="4">
    <source>
        <dbReference type="ARBA" id="ARBA00004316"/>
    </source>
</evidence>
<comment type="subcellular location">
    <subcellularLocation>
        <location evidence="3">Cell membrane</location>
    </subcellularLocation>
    <subcellularLocation>
        <location evidence="4">Cell projection</location>
    </subcellularLocation>
    <subcellularLocation>
        <location evidence="1">Membrane</location>
        <topology evidence="1">Multi-pass membrane protein</topology>
    </subcellularLocation>
    <subcellularLocation>
        <location evidence="2">Membrane</location>
        <topology evidence="2">Single-pass membrane protein</topology>
    </subcellularLocation>
</comment>
<dbReference type="PRINTS" id="PR00342">
    <property type="entry name" value="RHESUSRHD"/>
</dbReference>
<evidence type="ECO:0000256" key="2">
    <source>
        <dbReference type="ARBA" id="ARBA00004167"/>
    </source>
</evidence>
<organism evidence="16 17">
    <name type="scientific">Rotaria sordida</name>
    <dbReference type="NCBI Taxonomy" id="392033"/>
    <lineage>
        <taxon>Eukaryota</taxon>
        <taxon>Metazoa</taxon>
        <taxon>Spiralia</taxon>
        <taxon>Gnathifera</taxon>
        <taxon>Rotifera</taxon>
        <taxon>Eurotatoria</taxon>
        <taxon>Bdelloidea</taxon>
        <taxon>Philodinida</taxon>
        <taxon>Philodinidae</taxon>
        <taxon>Rotaria</taxon>
    </lineage>
</organism>
<feature type="transmembrane region" description="Helical" evidence="14">
    <location>
        <begin position="3456"/>
        <end position="3473"/>
    </location>
</feature>
<dbReference type="InterPro" id="IPR002909">
    <property type="entry name" value="IPT_dom"/>
</dbReference>
<feature type="domain" description="G8" evidence="15">
    <location>
        <begin position="1626"/>
        <end position="1747"/>
    </location>
</feature>
<dbReference type="InterPro" id="IPR052387">
    <property type="entry name" value="Fibrocystin"/>
</dbReference>
<dbReference type="EMBL" id="CAJOBD010000614">
    <property type="protein sequence ID" value="CAF3696250.1"/>
    <property type="molecule type" value="Genomic_DNA"/>
</dbReference>
<gene>
    <name evidence="16" type="ORF">JBS370_LOCUS9197</name>
</gene>
<dbReference type="SUPFAM" id="SSF51126">
    <property type="entry name" value="Pectin lyase-like"/>
    <property type="match status" value="1"/>
</dbReference>
<dbReference type="InterPro" id="IPR024041">
    <property type="entry name" value="NH4_transpt_AmtB-like_dom"/>
</dbReference>
<keyword evidence="13" id="KW-0966">Cell projection</keyword>
<evidence type="ECO:0000256" key="1">
    <source>
        <dbReference type="ARBA" id="ARBA00004141"/>
    </source>
</evidence>
<keyword evidence="6 14" id="KW-0812">Transmembrane</keyword>
<sequence>MPSVNATKTWTEEASIVSQFAPSTTVWLIGFLRPPMTATFIFRLETSAYAILYLSVDENPDNIVPILNTSSSSESAEQILYNDTNVIPYLTVNYEEKNVLPDDIQIVYATNSVINGVAEVQQISVINEPFQLGFEGVYTAILESATDAIVIQDALNDLATIYPLMVTVAFVGTVYEVTFPIEMGDVSLLTIISTAFINPQYAIESVQGIASGTKLAFRLDGATSNYFDFRTSVVTNVMLTNAFNQLFTIRCPPSLYDQQATSSIVYSNEFETASPYDDSIIITNMAFCGRDALTNGYLVTWNMQPADYMCFAYKIPPSGGTVIMRFYVQSDGDSSTNTYEYITMQLNQDGHWHYTCIHLLNTLQQHSVTYLTIYTFLIMHVYPYSYPFGSMFDTVTLRTSVPNGYEDQDTVTTTDQSSSGQCTFPFVYNGQTYFTCTLDENNMPICGSISNTTFYCQNSSIDGVRRLYPKYQLLYNSLNVIHSSANKMIDISFRYTSCASPTLIEPLPPTIANVTSITNASKAIGGVYDIMFKQHLYTSIPAKITGQDLTNLLQSFPDFGYVIVDSTGECAQYSYTIRWLTDTKQPLIEIVNSSEMIPINTSITVRMVQSGGGNSLFYNLPADMLRTWHTIPQVEVLVGGYSSYCSNTDNNCLFQWLIQQTPLIFAVNQNETIVTIDGIGFGSTLESNIVSIGESGSCNVTKINVTSIICTIVNAPSGPQSVQVNVVNKGFAQSNGSTTVIVQLSIISFQPTRGGAGGGYRLTVIGTGFSSNASITIDGNPCTNTSIANFSSITCIVPPITNINNGQALVTVIDGTLSANASSYFLYNTSVTPTIFSISPTIFTMNGGTLNITGVGFGNSSVSVFVGSTNISIMSLSPNQILVRLSALPPGLYPVTVNTSNGFAQPLVYVEYRFYVQQISPQVGSLYGGTNVSVQGEGFDNSTIIQFRDQNNFLFPCNITSIESTQINCRTTSAVSQVTIIANGIDPIKGPGFAWLPSRQTVQQGTVVTWQWNSPIVTLPLTYKILQVANPYSNQLVTGGFDSGVATASGSFSYQFAAIGTYYYLSPNIDRPDGTSIRGIIDVVASIPKMLTVTATWGSFAGSIFGGTRVTIDGDGFSPDNTRVFIAGTEYTNLTTISYSQIILITPSQSMYQNLNLSVIILIGRNQAVCLNSLCQYCWATSVTPYLLSVDTSVNQNLTTFIFNGQNFFGGGGTMISTRVNINNNNYCNITSMTNQSIICSANHVEAGTYDIFVSIEGVGNTNTLPSVISTVFLSGVSPTTSGIYGGILLSIIGTGFSSDIEQIQVTIGSNLCSIVRMTTNEIQCIIPAQGNSSNPATIYVVSNGITVTLPSSIYYNATITPNVTSVEPTSGSAWQILNITGENFVNGQTSVRVGNIPCVITSLSTTSITCTLTLSTATGHYSVVVHVNTSGDSNSDVFFFSELSLTNITPAQGSYGGGLQVTVVGDGFNGTNINVTICNQTCSSVVVLSNTELTCITPALAPVGINTSCNLTVTIDSISSSIPFLYTSDLTAKLVSVSPTRAGTGGGTILTINGDNFPNSTDALVVTIAGVICSVKTSNSTCITCETGSYKQSSTVASVMVLITDSGYAVDSVQFQYIDLWSSRWTWNGSEPPEAGTLVSIDSGVTIYLDTTTPILKVLLIDNATLIFDDSQDVALNTEYIVITNGGRLQIGNESNPFQHQAIITMYGHLRSIELPIFGAKVLALRDGTVDMHGKTTLRTWTKLGITANNGSSTITLLQQVDWPIGSQVIIATTGDFLSQQESEVRRIMNISSDGLTLTLDEPLTYTHLGVTLNLNATLIDIRGEVGLLSHNIIFQGSITDTWNETIPACPDGFNPDEFAVQTCYLGRYGEEIGSDQFGATIMVNQDMTTANGTQQAILRLSNVEITYVGQAFRLSRHPINFQINGNMSMSYIKSSSVHLSFNRAINIEASNYITVENNVLYNIMGEAMSLEDGVEIGNVFKNNLVVFVRSSSSLLNEEVTPAAFWLTNPNNTVENNAVAGSTHYGYWYRLLDTASGASFALYPNYSPYTQPFGRFYNNSVHSSGRFGVWIYPQYSPTINSNPSPPQAVFDGLVSWKNSKGFEWVKSNAIQIRNALAFDNNDAGISCITAFDYQSRRISSNLGNVKNPTTEVADQTCSFYLYPCPPTPCTTCTTPSPAPQPGYELPTAQQDINHTMYVGSIFINGGRLIAGLPDAPFNGSVDIILQDRHSITIELPNYFPLIESRVIAVLGGLDLHGSLRDISWTRIATTAVSGETLIILSEPVNWMIGDEFVITTTDRDVSHTERHRIASIDNGTIIHTMVPLAYTHIVLRHTFPNGQTVNIAAAVGLLTHNVRVINQSPSPNLSGFRIFITQYSTSIWYSDTNQLVNTYYKGYARLSNTQFIGFAQFDDTTKSDQRSCIYMNNLNDWNSQRPTYIDACSFDGGFNAAIGMLNTNGVRITNNVIYNTYRTGIAVTGRNNIVQNNLVTTVYWSGTGQSSSIAEYNINYDGAIMSRDAVSVIMRNNLVSGVERSAYRIQGEACPSAYIPGYIYNDYSNNEAHSAMSGVSLWPLDKGFSYDRTLTRIIIQSRVNIQNSMVIGSITPNDCSDVINLNSNNIQFAQMAIPTVSGILANNGDGDRSVDGSMLIRNTILAFFNDICNRHDIAIQVSQSNDDGQFPITTSLMFVYNTSETNQIFNGQPNLDAVNPRQCGDMDCDGLKKNLVIDIDGTLFGQSSGVFSQAESLWGKLSMLLLPQHVMTYPSAGNQQHGIGDFRIPMVAMTNLSGNRINISSIYPYRGISRSNSCILHSSWGMYQCNYDTDYRMLIIESMDSDTETRRLSPVAIMSNNGYIDLINGPSNHLVCNGYACRRRISTFMAIVKSGQVYQIYLTSTPPKRTRFRLINADSTIKCILALYYNSLQQIDVYANTVYTSPINRDPNSTVLKLLDQPNNITFSSPPGANYFDRTYQLAYFVIDGNTMIELRMSPLLILNFGLPPMDPAMFYTGNIRANLAALFNISPDKIRRVSIISASSQTRLRRQVSSIRLNIELRDEPRTSSTSTGGVLGELLSNIAASIINRYQTGQLQTAWKALNLTGDIIPVSLDAQEPFDNVSTPLGIINRTALLIPPASCRQQSPCTIQPEIVAYDAEGNVIQKLGTNDQPWQVQGTVIGQSSQIVYGGIANYSNGRAQFQSFSLPNLGSYQIQFTFIQPNGINSSFFTTANLTVQTDSVTVTEAILGGQQVSNIYVVNVNDTFDISVVPVDNITGLQLGQIKWDNWTWWTNVTLYNLPNFNSHGSLIAQNTSTTIVNLTADNLVTDSDQLLSNVTFAGNYDELSATNQLEIKRAMIYNYFISCGMPLVSDITLLNGSVIALFQVSALPTIISQAVTTLIKKFNAVPGLSLTSVSINGRSYSVSSSPDSSSGISSDNQEANIGLIVGLVVGLVSGALKQNMFPVALLVFQCIFIILYGVHADYGLKKDETTNITEAMSHNSPPPEGDVEFYYSFFQDVHVMMFIGFGFLMTFLRRYSFSSVSFNFLIAAFVVEWAILVHGYIFEWNTITKSFPVNVNTLLHADFVCASVLISFGAVLGKTNPAQLIVLALIEVVIQVWNEYIGVVLFCIYDAGESIYVHVFGAYFGLATSFTLQHRRTIESEKESSSYASDIFSMIGTLFLFCFWPSFNAGVAYGDGRLRAIVNTYVSISASVILTFTVSALVGKGKKEIIHIQNATLAGGVAVGTVADKNIGLFGAMIIGSLAGTISTLGYKYLLELLKKFRIHDTCGVHNLHGMPGVLAGLAGIVVASMPSKSFYHENLTHKCLSGGEHRTVSVQAGYQCAGLLLTLGMAIIGGLLTGILLRLPIFSTPNNDSYFDDSLNWHVPQDFVAEDSALGNLIKNFLPNEMQLEEKSKQDTPTIGKYNPNTIEFIQEKLPQQSIQTISGHSNQSASLY</sequence>
<evidence type="ECO:0000256" key="10">
    <source>
        <dbReference type="ARBA" id="ARBA00023136"/>
    </source>
</evidence>
<evidence type="ECO:0000256" key="12">
    <source>
        <dbReference type="ARBA" id="ARBA00023180"/>
    </source>
</evidence>
<evidence type="ECO:0000256" key="5">
    <source>
        <dbReference type="ARBA" id="ARBA00022475"/>
    </source>
</evidence>
<evidence type="ECO:0000256" key="14">
    <source>
        <dbReference type="SAM" id="Phobius"/>
    </source>
</evidence>
<dbReference type="InterPro" id="IPR000562">
    <property type="entry name" value="FN_type2_dom"/>
</dbReference>
<dbReference type="Pfam" id="PF24606">
    <property type="entry name" value="CEMIP_beta-hel"/>
    <property type="match status" value="1"/>
</dbReference>
<dbReference type="InterPro" id="IPR002229">
    <property type="entry name" value="RhesusRHD"/>
</dbReference>
<dbReference type="SMART" id="SM00710">
    <property type="entry name" value="PbH1"/>
    <property type="match status" value="6"/>
</dbReference>
<dbReference type="Gene3D" id="1.10.3430.10">
    <property type="entry name" value="Ammonium transporter AmtB like domains"/>
    <property type="match status" value="1"/>
</dbReference>
<dbReference type="GO" id="GO:0005886">
    <property type="term" value="C:plasma membrane"/>
    <property type="evidence" value="ECO:0007669"/>
    <property type="project" value="UniProtKB-SubCell"/>
</dbReference>
<dbReference type="CDD" id="cd00102">
    <property type="entry name" value="IPT"/>
    <property type="match status" value="2"/>
</dbReference>
<dbReference type="InterPro" id="IPR013806">
    <property type="entry name" value="Kringle-like"/>
</dbReference>
<feature type="transmembrane region" description="Helical" evidence="14">
    <location>
        <begin position="3432"/>
        <end position="3449"/>
    </location>
</feature>
<dbReference type="InterPro" id="IPR011050">
    <property type="entry name" value="Pectin_lyase_fold/virulence"/>
</dbReference>
<dbReference type="InterPro" id="IPR055401">
    <property type="entry name" value="CEMIP_beta-hel_dom"/>
</dbReference>
<evidence type="ECO:0000256" key="11">
    <source>
        <dbReference type="ARBA" id="ARBA00023157"/>
    </source>
</evidence>
<accession>A0A818UT01</accession>
<feature type="transmembrane region" description="Helical" evidence="14">
    <location>
        <begin position="3537"/>
        <end position="3555"/>
    </location>
</feature>
<feature type="transmembrane region" description="Helical" evidence="14">
    <location>
        <begin position="3502"/>
        <end position="3525"/>
    </location>
</feature>
<feature type="transmembrane region" description="Helical" evidence="14">
    <location>
        <begin position="3570"/>
        <end position="3590"/>
    </location>
</feature>
<dbReference type="SUPFAM" id="SSF81296">
    <property type="entry name" value="E set domains"/>
    <property type="match status" value="9"/>
</dbReference>
<proteinExistence type="predicted"/>
<dbReference type="GO" id="GO:0042995">
    <property type="term" value="C:cell projection"/>
    <property type="evidence" value="ECO:0007669"/>
    <property type="project" value="UniProtKB-SubCell"/>
</dbReference>
<dbReference type="InterPro" id="IPR013783">
    <property type="entry name" value="Ig-like_fold"/>
</dbReference>
<dbReference type="SMART" id="SM00429">
    <property type="entry name" value="IPT"/>
    <property type="match status" value="6"/>
</dbReference>
<dbReference type="InterPro" id="IPR029020">
    <property type="entry name" value="Ammonium/urea_transptr"/>
</dbReference>
<reference evidence="16" key="1">
    <citation type="submission" date="2021-02" db="EMBL/GenBank/DDBJ databases">
        <authorList>
            <person name="Nowell W R."/>
        </authorList>
    </citation>
    <scope>NUCLEOTIDE SEQUENCE</scope>
</reference>
<feature type="transmembrane region" description="Helical" evidence="14">
    <location>
        <begin position="3665"/>
        <end position="3687"/>
    </location>
</feature>
<dbReference type="SMART" id="SM01225">
    <property type="entry name" value="G8"/>
    <property type="match status" value="2"/>
</dbReference>
<evidence type="ECO:0000256" key="8">
    <source>
        <dbReference type="ARBA" id="ARBA00022737"/>
    </source>
</evidence>
<keyword evidence="10 14" id="KW-0472">Membrane</keyword>
<dbReference type="InterPro" id="IPR019316">
    <property type="entry name" value="G8_domain"/>
</dbReference>
<dbReference type="Proteomes" id="UP000663836">
    <property type="component" value="Unassembled WGS sequence"/>
</dbReference>
<dbReference type="Pfam" id="PF00040">
    <property type="entry name" value="fn2"/>
    <property type="match status" value="1"/>
</dbReference>
<dbReference type="Pfam" id="PF01833">
    <property type="entry name" value="TIG"/>
    <property type="match status" value="9"/>
</dbReference>
<evidence type="ECO:0000313" key="16">
    <source>
        <dbReference type="EMBL" id="CAF3696250.1"/>
    </source>
</evidence>
<dbReference type="InterPro" id="IPR014756">
    <property type="entry name" value="Ig_E-set"/>
</dbReference>